<comment type="similarity">
    <text evidence="1">Belongs to the beta-class carbonic anhydrase family.</text>
</comment>
<reference evidence="2" key="1">
    <citation type="submission" date="2019-08" db="EMBL/GenBank/DDBJ databases">
        <authorList>
            <person name="Kucharzyk K."/>
            <person name="Murdoch R.W."/>
            <person name="Higgins S."/>
            <person name="Loffler F."/>
        </authorList>
    </citation>
    <scope>NUCLEOTIDE SEQUENCE</scope>
</reference>
<dbReference type="InterPro" id="IPR036874">
    <property type="entry name" value="Carbonic_anhydrase_sf"/>
</dbReference>
<proteinExistence type="inferred from homology"/>
<dbReference type="AlphaFoldDB" id="A0A645J8M3"/>
<dbReference type="Pfam" id="PF00484">
    <property type="entry name" value="Pro_CA"/>
    <property type="match status" value="1"/>
</dbReference>
<protein>
    <recommendedName>
        <fullName evidence="3">Carbonic anhydrase</fullName>
    </recommendedName>
</protein>
<evidence type="ECO:0000313" key="2">
    <source>
        <dbReference type="EMBL" id="MPN59727.1"/>
    </source>
</evidence>
<dbReference type="EMBL" id="VSSQ01134064">
    <property type="protein sequence ID" value="MPN59727.1"/>
    <property type="molecule type" value="Genomic_DNA"/>
</dbReference>
<comment type="caution">
    <text evidence="2">The sequence shown here is derived from an EMBL/GenBank/DDBJ whole genome shotgun (WGS) entry which is preliminary data.</text>
</comment>
<name>A0A645J8M3_9ZZZZ</name>
<dbReference type="GO" id="GO:0004089">
    <property type="term" value="F:carbonate dehydratase activity"/>
    <property type="evidence" value="ECO:0007669"/>
    <property type="project" value="InterPro"/>
</dbReference>
<dbReference type="InterPro" id="IPR001765">
    <property type="entry name" value="Carbonic_anhydrase"/>
</dbReference>
<evidence type="ECO:0008006" key="3">
    <source>
        <dbReference type="Google" id="ProtNLM"/>
    </source>
</evidence>
<dbReference type="Gene3D" id="3.40.1050.10">
    <property type="entry name" value="Carbonic anhydrase"/>
    <property type="match status" value="1"/>
</dbReference>
<gene>
    <name evidence="2" type="ORF">SDC9_207449</name>
</gene>
<dbReference type="GO" id="GO:0008270">
    <property type="term" value="F:zinc ion binding"/>
    <property type="evidence" value="ECO:0007669"/>
    <property type="project" value="InterPro"/>
</dbReference>
<organism evidence="2">
    <name type="scientific">bioreactor metagenome</name>
    <dbReference type="NCBI Taxonomy" id="1076179"/>
    <lineage>
        <taxon>unclassified sequences</taxon>
        <taxon>metagenomes</taxon>
        <taxon>ecological metagenomes</taxon>
    </lineage>
</organism>
<sequence>MDNRKQLRIPNNFAYILRTGGGNLRYSEFKVSYAVAIGGIKTIALIGHNNCGMVNLMSKKDNFIKGLIENAGWDEKHAEEHFTSFAPMFEIENEIDFLLSETKRLNEKYPKISVIPLFYNVDDNLLYLIEESK</sequence>
<evidence type="ECO:0000256" key="1">
    <source>
        <dbReference type="ARBA" id="ARBA00006217"/>
    </source>
</evidence>
<accession>A0A645J8M3</accession>
<dbReference type="SMART" id="SM00947">
    <property type="entry name" value="Pro_CA"/>
    <property type="match status" value="1"/>
</dbReference>
<dbReference type="SUPFAM" id="SSF53056">
    <property type="entry name" value="beta-carbonic anhydrase, cab"/>
    <property type="match status" value="1"/>
</dbReference>